<protein>
    <submittedName>
        <fullName evidence="1 2">Uncharacterized protein</fullName>
    </submittedName>
</protein>
<evidence type="ECO:0000313" key="2">
    <source>
        <dbReference type="EnsemblPlants" id="KQK18298"/>
    </source>
</evidence>
<dbReference type="EnsemblPlants" id="KQK18298">
    <property type="protein sequence ID" value="KQK18298"/>
    <property type="gene ID" value="BRADI_1g41221v3"/>
</dbReference>
<dbReference type="ExpressionAtlas" id="A0A0Q3S062">
    <property type="expression patterns" value="baseline and differential"/>
</dbReference>
<reference evidence="1 2" key="1">
    <citation type="journal article" date="2010" name="Nature">
        <title>Genome sequencing and analysis of the model grass Brachypodium distachyon.</title>
        <authorList>
            <consortium name="International Brachypodium Initiative"/>
        </authorList>
    </citation>
    <scope>NUCLEOTIDE SEQUENCE [LARGE SCALE GENOMIC DNA]</scope>
    <source>
        <strain evidence="1 2">Bd21</strain>
    </source>
</reference>
<dbReference type="Gramene" id="KQK18298">
    <property type="protein sequence ID" value="KQK18298"/>
    <property type="gene ID" value="BRADI_1g41221v3"/>
</dbReference>
<sequence>MGCVDGGGGSAAGACRGFGSRPAPFLSSMPSGGAWRVARIAASLGGAGTCGWGRSSRRRLRGVAHERRRWAWCGGAAFIDDDRCLSGEQLGKLEREAYHELAERMAFFSTAPATSPLPNRPSPRRPGPLRVGIRPWASAWGITSSGTQLAGVRPATELRDPFAGGVLSTAASSTPRLVLPCETRSREACSSPRRPPRPPLLLALPLVPPGNGAVVSDQHRHQVLQMANYVSMDLGSSSTVHKLIDLHIERWHSFENSALCKEIRTDDA</sequence>
<gene>
    <name evidence="1" type="ORF">BRADI_1g41221v3</name>
</gene>
<dbReference type="Proteomes" id="UP000008810">
    <property type="component" value="Chromosome 1"/>
</dbReference>
<name>A0A0Q3S062_BRADI</name>
<accession>A0A0Q3S062</accession>
<reference evidence="1" key="2">
    <citation type="submission" date="2017-06" db="EMBL/GenBank/DDBJ databases">
        <title>WGS assembly of Brachypodium distachyon.</title>
        <authorList>
            <consortium name="The International Brachypodium Initiative"/>
            <person name="Lucas S."/>
            <person name="Harmon-Smith M."/>
            <person name="Lail K."/>
            <person name="Tice H."/>
            <person name="Grimwood J."/>
            <person name="Bruce D."/>
            <person name="Barry K."/>
            <person name="Shu S."/>
            <person name="Lindquist E."/>
            <person name="Wang M."/>
            <person name="Pitluck S."/>
            <person name="Vogel J.P."/>
            <person name="Garvin D.F."/>
            <person name="Mockler T.C."/>
            <person name="Schmutz J."/>
            <person name="Rokhsar D."/>
            <person name="Bevan M.W."/>
        </authorList>
    </citation>
    <scope>NUCLEOTIDE SEQUENCE</scope>
    <source>
        <strain evidence="1">Bd21</strain>
    </source>
</reference>
<dbReference type="EMBL" id="CM000880">
    <property type="protein sequence ID" value="KQK18298.1"/>
    <property type="molecule type" value="Genomic_DNA"/>
</dbReference>
<proteinExistence type="predicted"/>
<evidence type="ECO:0000313" key="1">
    <source>
        <dbReference type="EMBL" id="KQK18298.1"/>
    </source>
</evidence>
<dbReference type="AlphaFoldDB" id="A0A0Q3S062"/>
<organism evidence="1">
    <name type="scientific">Brachypodium distachyon</name>
    <name type="common">Purple false brome</name>
    <name type="synonym">Trachynia distachya</name>
    <dbReference type="NCBI Taxonomy" id="15368"/>
    <lineage>
        <taxon>Eukaryota</taxon>
        <taxon>Viridiplantae</taxon>
        <taxon>Streptophyta</taxon>
        <taxon>Embryophyta</taxon>
        <taxon>Tracheophyta</taxon>
        <taxon>Spermatophyta</taxon>
        <taxon>Magnoliopsida</taxon>
        <taxon>Liliopsida</taxon>
        <taxon>Poales</taxon>
        <taxon>Poaceae</taxon>
        <taxon>BOP clade</taxon>
        <taxon>Pooideae</taxon>
        <taxon>Stipodae</taxon>
        <taxon>Brachypodieae</taxon>
        <taxon>Brachypodium</taxon>
    </lineage>
</organism>
<evidence type="ECO:0000313" key="3">
    <source>
        <dbReference type="Proteomes" id="UP000008810"/>
    </source>
</evidence>
<reference evidence="2" key="3">
    <citation type="submission" date="2018-08" db="UniProtKB">
        <authorList>
            <consortium name="EnsemblPlants"/>
        </authorList>
    </citation>
    <scope>IDENTIFICATION</scope>
    <source>
        <strain evidence="2">cv. Bd21</strain>
    </source>
</reference>
<dbReference type="InParanoid" id="A0A0Q3S062"/>
<keyword evidence="3" id="KW-1185">Reference proteome</keyword>